<dbReference type="EMBL" id="CAJHUC010002064">
    <property type="protein sequence ID" value="CAD7703103.1"/>
    <property type="molecule type" value="Genomic_DNA"/>
</dbReference>
<organism evidence="2 3">
    <name type="scientific">Ostreobium quekettii</name>
    <dbReference type="NCBI Taxonomy" id="121088"/>
    <lineage>
        <taxon>Eukaryota</taxon>
        <taxon>Viridiplantae</taxon>
        <taxon>Chlorophyta</taxon>
        <taxon>core chlorophytes</taxon>
        <taxon>Ulvophyceae</taxon>
        <taxon>TCBD clade</taxon>
        <taxon>Bryopsidales</taxon>
        <taxon>Ostreobineae</taxon>
        <taxon>Ostreobiaceae</taxon>
        <taxon>Ostreobium</taxon>
    </lineage>
</organism>
<comment type="caution">
    <text evidence="2">The sequence shown here is derived from an EMBL/GenBank/DDBJ whole genome shotgun (WGS) entry which is preliminary data.</text>
</comment>
<evidence type="ECO:0000313" key="3">
    <source>
        <dbReference type="Proteomes" id="UP000708148"/>
    </source>
</evidence>
<gene>
    <name evidence="2" type="ORF">OSTQU699_LOCUS8460</name>
</gene>
<reference evidence="2" key="1">
    <citation type="submission" date="2020-12" db="EMBL/GenBank/DDBJ databases">
        <authorList>
            <person name="Iha C."/>
        </authorList>
    </citation>
    <scope>NUCLEOTIDE SEQUENCE</scope>
</reference>
<dbReference type="AlphaFoldDB" id="A0A8S1JAJ9"/>
<protein>
    <submittedName>
        <fullName evidence="2">Uncharacterized protein</fullName>
    </submittedName>
</protein>
<evidence type="ECO:0000256" key="1">
    <source>
        <dbReference type="SAM" id="MobiDB-lite"/>
    </source>
</evidence>
<feature type="region of interest" description="Disordered" evidence="1">
    <location>
        <begin position="1"/>
        <end position="27"/>
    </location>
</feature>
<sequence>GRLAEVGHESEGRPPCGEPRRGQEADVRRAAGWTGGWRAGGAAIGGNDGKVAALERAVDELQSSCVKLRASQAGLEDDVGSMRASLASILVRCRMLEFEHRRSMEVRIPQCDVAVQYASACVFMFLPHMTWSLV</sequence>
<evidence type="ECO:0000313" key="2">
    <source>
        <dbReference type="EMBL" id="CAD7703103.1"/>
    </source>
</evidence>
<keyword evidence="3" id="KW-1185">Reference proteome</keyword>
<name>A0A8S1JAJ9_9CHLO</name>
<accession>A0A8S1JAJ9</accession>
<proteinExistence type="predicted"/>
<dbReference type="Proteomes" id="UP000708148">
    <property type="component" value="Unassembled WGS sequence"/>
</dbReference>
<feature type="non-terminal residue" evidence="2">
    <location>
        <position position="134"/>
    </location>
</feature>